<dbReference type="Proteomes" id="UP000282312">
    <property type="component" value="Unassembled WGS sequence"/>
</dbReference>
<keyword evidence="2" id="KW-1185">Reference proteome</keyword>
<evidence type="ECO:0000313" key="1">
    <source>
        <dbReference type="EMBL" id="RQW95810.1"/>
    </source>
</evidence>
<dbReference type="AlphaFoldDB" id="A0A3N9W4X6"/>
<sequence>MPDPLDPAVTGAEFLRSLTGGPPPEDLVDRIGGWDAVEVLAPTLVDQPLLTVAVSLLARDAGRAAATGGNLAQIQPAALALTDAVLGSSDPLQFTQNINTICAETVLAGMVGPKVAATCLTLAVAPRTDGDDPPPAAVIRHAVALEALARLAVQGHASKNKLLGVLEDVAEPQPRRYAQAVVRTVGLAFDHWTADEDVADVIDILTGEKAPTYKTPPAADVLARNDEYHRDIAADALWAKANVEIARALRSTQTAQMLDRLTAALEALELVTALDDRGDAKMLRSTLRLLQDLLLSLTGSPAPQDAATWKASVADAEQAARQAREFATGAYGLNHWSGDRKLAVLEGWSRLATDLAWLRDQLSRDSLYDAAVVLDNVLAIYSASRSYAVTRSAHGIETVLEVLRPAIATGFAARAGMLRHLNDHTERLRQRVTAALEAGNDASELQKRLTTAEAVLGDARASLLQAGEPPGKPLQQVADIPPLLAELFGPHASLTAALTKGRLVTPTSVC</sequence>
<gene>
    <name evidence="1" type="ORF">DLJ59_32210</name>
</gene>
<name>A0A3N9W4X6_9ACTN</name>
<accession>A0A3N9W4X6</accession>
<comment type="caution">
    <text evidence="1">The sequence shown here is derived from an EMBL/GenBank/DDBJ whole genome shotgun (WGS) entry which is preliminary data.</text>
</comment>
<reference evidence="1 2" key="1">
    <citation type="submission" date="2018-05" db="EMBL/GenBank/DDBJ databases">
        <title>Micromonospora from Atacama Desert.</title>
        <authorList>
            <person name="Carro L."/>
            <person name="Goodfellow M."/>
            <person name="Klenk H.-P."/>
        </authorList>
    </citation>
    <scope>NUCLEOTIDE SEQUENCE [LARGE SCALE GENOMIC DNA]</scope>
    <source>
        <strain evidence="1 2">LB39</strain>
    </source>
</reference>
<dbReference type="EMBL" id="QGSZ01000352">
    <property type="protein sequence ID" value="RQW95810.1"/>
    <property type="molecule type" value="Genomic_DNA"/>
</dbReference>
<proteinExistence type="predicted"/>
<dbReference type="RefSeq" id="WP_124777718.1">
    <property type="nucleotide sequence ID" value="NZ_QGSZ01000352.1"/>
</dbReference>
<organism evidence="1 2">
    <name type="scientific">Micromonospora inaquosa</name>
    <dbReference type="NCBI Taxonomy" id="2203716"/>
    <lineage>
        <taxon>Bacteria</taxon>
        <taxon>Bacillati</taxon>
        <taxon>Actinomycetota</taxon>
        <taxon>Actinomycetes</taxon>
        <taxon>Micromonosporales</taxon>
        <taxon>Micromonosporaceae</taxon>
        <taxon>Micromonospora</taxon>
    </lineage>
</organism>
<dbReference type="OrthoDB" id="3647959at2"/>
<evidence type="ECO:0000313" key="2">
    <source>
        <dbReference type="Proteomes" id="UP000282312"/>
    </source>
</evidence>
<protein>
    <submittedName>
        <fullName evidence="1">Uncharacterized protein</fullName>
    </submittedName>
</protein>